<protein>
    <submittedName>
        <fullName evidence="1">Uncharacterized protein</fullName>
    </submittedName>
</protein>
<dbReference type="EMBL" id="JABFAF010000001">
    <property type="protein sequence ID" value="MBA0846312.1"/>
    <property type="molecule type" value="Genomic_DNA"/>
</dbReference>
<dbReference type="Proteomes" id="UP000593576">
    <property type="component" value="Unassembled WGS sequence"/>
</dbReference>
<dbReference type="OrthoDB" id="1002097at2759"/>
<proteinExistence type="predicted"/>
<comment type="caution">
    <text evidence="1">The sequence shown here is derived from an EMBL/GenBank/DDBJ whole genome shotgun (WGS) entry which is preliminary data.</text>
</comment>
<evidence type="ECO:0000313" key="1">
    <source>
        <dbReference type="EMBL" id="MBA0846312.1"/>
    </source>
</evidence>
<keyword evidence="2" id="KW-1185">Reference proteome</keyword>
<evidence type="ECO:0000313" key="2">
    <source>
        <dbReference type="Proteomes" id="UP000593576"/>
    </source>
</evidence>
<sequence length="103" mass="11371">MVVFVYLEKPLVSQILTIGKLQRVEFESLLAIRFSYGCYGHLKDVYLYNGSDLNSVAGNPHIPLPKAMSASATIISSQTVAEVDKFDKCHDGHISGVRLEEIS</sequence>
<gene>
    <name evidence="1" type="ORF">Goshw_000181</name>
</gene>
<reference evidence="1 2" key="1">
    <citation type="journal article" date="2019" name="Genome Biol. Evol.">
        <title>Insights into the evolution of the New World diploid cottons (Gossypium, subgenus Houzingenia) based on genome sequencing.</title>
        <authorList>
            <person name="Grover C.E."/>
            <person name="Arick M.A. 2nd"/>
            <person name="Thrash A."/>
            <person name="Conover J.L."/>
            <person name="Sanders W.S."/>
            <person name="Peterson D.G."/>
            <person name="Frelichowski J.E."/>
            <person name="Scheffler J.A."/>
            <person name="Scheffler B.E."/>
            <person name="Wendel J.F."/>
        </authorList>
    </citation>
    <scope>NUCLEOTIDE SEQUENCE [LARGE SCALE GENOMIC DNA]</scope>
    <source>
        <strain evidence="1">1</strain>
        <tissue evidence="1">Leaf</tissue>
    </source>
</reference>
<accession>A0A7J9KIM9</accession>
<organism evidence="1 2">
    <name type="scientific">Gossypium schwendimanii</name>
    <name type="common">Cotton</name>
    <dbReference type="NCBI Taxonomy" id="34291"/>
    <lineage>
        <taxon>Eukaryota</taxon>
        <taxon>Viridiplantae</taxon>
        <taxon>Streptophyta</taxon>
        <taxon>Embryophyta</taxon>
        <taxon>Tracheophyta</taxon>
        <taxon>Spermatophyta</taxon>
        <taxon>Magnoliopsida</taxon>
        <taxon>eudicotyledons</taxon>
        <taxon>Gunneridae</taxon>
        <taxon>Pentapetalae</taxon>
        <taxon>rosids</taxon>
        <taxon>malvids</taxon>
        <taxon>Malvales</taxon>
        <taxon>Malvaceae</taxon>
        <taxon>Malvoideae</taxon>
        <taxon>Gossypium</taxon>
    </lineage>
</organism>
<dbReference type="AlphaFoldDB" id="A0A7J9KIM9"/>
<name>A0A7J9KIM9_GOSSC</name>